<dbReference type="PANTHER" id="PTHR48125">
    <property type="entry name" value="LP07818P1"/>
    <property type="match status" value="1"/>
</dbReference>
<feature type="compositionally biased region" description="Low complexity" evidence="1">
    <location>
        <begin position="357"/>
        <end position="385"/>
    </location>
</feature>
<feature type="region of interest" description="Disordered" evidence="1">
    <location>
        <begin position="337"/>
        <end position="471"/>
    </location>
</feature>
<organism evidence="3 4">
    <name type="scientific">Glutamicibacter nicotianae</name>
    <name type="common">Arthrobacter nicotianae</name>
    <dbReference type="NCBI Taxonomy" id="37929"/>
    <lineage>
        <taxon>Bacteria</taxon>
        <taxon>Bacillati</taxon>
        <taxon>Actinomycetota</taxon>
        <taxon>Actinomycetes</taxon>
        <taxon>Micrococcales</taxon>
        <taxon>Micrococcaceae</taxon>
        <taxon>Glutamicibacter</taxon>
    </lineage>
</organism>
<evidence type="ECO:0000313" key="4">
    <source>
        <dbReference type="Proteomes" id="UP000316242"/>
    </source>
</evidence>
<feature type="compositionally biased region" description="Basic and acidic residues" evidence="1">
    <location>
        <begin position="445"/>
        <end position="455"/>
    </location>
</feature>
<dbReference type="Proteomes" id="UP000316242">
    <property type="component" value="Unassembled WGS sequence"/>
</dbReference>
<feature type="compositionally biased region" description="Low complexity" evidence="1">
    <location>
        <begin position="337"/>
        <end position="350"/>
    </location>
</feature>
<sequence>MEQHEHVGTQGTAGPADPATGLAAVLASTAEQLASGTPLDAASLLREEAACLNLFQHLGAQASRSTDPRLALAHAYFAEAFGQHTTRALIIAASLVETTAAHALDLDEFDHLRAGTTDFSAPPQFAPGRTVYLDAATVLSQLLDLNYFEADRRVKDAHLIHARKDISGAACAPRFTLLAEHFAAPAPGLPAAASATADTSTAASSAPAGWALPALHNAPDPREVLRTARALDKFEPEDTTFDGLPTAATAKAADGILLEEHAATHLKEDRIRIRQKRINGLIKDYKDAHAQGKTPKLGLFRGKVVNGVHEFIVRVREIDAELWESLITQADNKRTKAGAAARQAADAADAAGDDPADGQPSGNSSSNQQPGDPGDPAAPGRPTARNGTEAPDAPEPGDQPTQNGATGQDPAGDGLWHSGQPAPDWAGVGLDDPPDGTPPDGTPPDDAHPDPDPPDRPNPQDPLPGLPDTCSVPERRLNALNAILRNTGRESNGQRIIPEIVVHAHLEDLQDLASLTGVSAHGVKIPAPQLRTVLCEAKVLSPIYDADGMVMDIGRDARYFPRWMKLAARDRDGGCLVPGYTQDPALLEFHHFRPWAKGGRTRLQDCCPLCAAHHTMVHSGYLKVVKVRGLPHIILPKHLDPLQLPQRNAYFART</sequence>
<comment type="caution">
    <text evidence="3">The sequence shown here is derived from an EMBL/GenBank/DDBJ whole genome shotgun (WGS) entry which is preliminary data.</text>
</comment>
<dbReference type="RefSeq" id="WP_141357586.1">
    <property type="nucleotide sequence ID" value="NZ_BAAAWM010000001.1"/>
</dbReference>
<gene>
    <name evidence="3" type="ORF">ANI01nite_18780</name>
</gene>
<feature type="domain" description="HNH nuclease" evidence="2">
    <location>
        <begin position="563"/>
        <end position="615"/>
    </location>
</feature>
<reference evidence="3 4" key="1">
    <citation type="submission" date="2019-06" db="EMBL/GenBank/DDBJ databases">
        <title>Whole genome shotgun sequence of Glutamicibacter nicotianae NBRC 14234.</title>
        <authorList>
            <person name="Hosoyama A."/>
            <person name="Uohara A."/>
            <person name="Ohji S."/>
            <person name="Ichikawa N."/>
        </authorList>
    </citation>
    <scope>NUCLEOTIDE SEQUENCE [LARGE SCALE GENOMIC DNA]</scope>
    <source>
        <strain evidence="3 4">NBRC 14234</strain>
    </source>
</reference>
<dbReference type="CDD" id="cd00085">
    <property type="entry name" value="HNHc"/>
    <property type="match status" value="1"/>
</dbReference>
<evidence type="ECO:0000313" key="3">
    <source>
        <dbReference type="EMBL" id="GEC12675.1"/>
    </source>
</evidence>
<proteinExistence type="predicted"/>
<evidence type="ECO:0000256" key="1">
    <source>
        <dbReference type="SAM" id="MobiDB-lite"/>
    </source>
</evidence>
<evidence type="ECO:0000259" key="2">
    <source>
        <dbReference type="SMART" id="SM00507"/>
    </source>
</evidence>
<keyword evidence="4" id="KW-1185">Reference proteome</keyword>
<protein>
    <recommendedName>
        <fullName evidence="2">HNH nuclease domain-containing protein</fullName>
    </recommendedName>
</protein>
<dbReference type="SMART" id="SM00507">
    <property type="entry name" value="HNHc"/>
    <property type="match status" value="1"/>
</dbReference>
<accession>A0ABQ0RMB2</accession>
<dbReference type="PANTHER" id="PTHR48125:SF10">
    <property type="entry name" value="OS12G0136300 PROTEIN"/>
    <property type="match status" value="1"/>
</dbReference>
<dbReference type="EMBL" id="BJNE01000006">
    <property type="protein sequence ID" value="GEC12675.1"/>
    <property type="molecule type" value="Genomic_DNA"/>
</dbReference>
<name>A0ABQ0RMB2_GLUNI</name>
<dbReference type="InterPro" id="IPR003615">
    <property type="entry name" value="HNH_nuc"/>
</dbReference>
<feature type="compositionally biased region" description="Pro residues" evidence="1">
    <location>
        <begin position="456"/>
        <end position="465"/>
    </location>
</feature>